<dbReference type="RefSeq" id="WP_158863978.1">
    <property type="nucleotide sequence ID" value="NZ_CP046401.1"/>
</dbReference>
<feature type="domain" description="Apiosidase-like catalytic" evidence="1">
    <location>
        <begin position="140"/>
        <end position="459"/>
    </location>
</feature>
<keyword evidence="4" id="KW-1185">Reference proteome</keyword>
<evidence type="ECO:0000259" key="1">
    <source>
        <dbReference type="Pfam" id="PF13204"/>
    </source>
</evidence>
<evidence type="ECO:0000313" key="3">
    <source>
        <dbReference type="EMBL" id="QGY43141.1"/>
    </source>
</evidence>
<reference evidence="3 4" key="1">
    <citation type="submission" date="2019-11" db="EMBL/GenBank/DDBJ databases">
        <authorList>
            <person name="Zheng R.K."/>
            <person name="Sun C.M."/>
        </authorList>
    </citation>
    <scope>NUCLEOTIDE SEQUENCE [LARGE SCALE GENOMIC DNA]</scope>
    <source>
        <strain evidence="3 4">WC007</strain>
    </source>
</reference>
<protein>
    <submittedName>
        <fullName evidence="3">DUF4038 domain-containing protein</fullName>
    </submittedName>
</protein>
<feature type="domain" description="DUF5060" evidence="2">
    <location>
        <begin position="38"/>
        <end position="103"/>
    </location>
</feature>
<dbReference type="Gene3D" id="3.20.20.80">
    <property type="entry name" value="Glycosidases"/>
    <property type="match status" value="1"/>
</dbReference>
<gene>
    <name evidence="3" type="ORF">GM418_05550</name>
</gene>
<sequence>MKRTFISVLVSLIFILNGFTQNTIEIQAQETDSFPIIWSKFEIPFTSSKTYDNPIYEVRDFRVVFSAPSGRKKTVRGFWDGGTDWKVRFMPDEVGKWTWKSECTDTENQGLNKVEGDFTCNGNNHQELLFQKGTIQHEPGKYYLSYSDGTPFFWLACTAWNGALKSTDEEWQHYLSQRKENHYNTIQLVTTEWRGCDKNAEGLTAIEGTGRIKIHPEFFKRIDKKIDEANDKGLLVSPVILWALPMGQGRELSPGYTLPLEEAVLLAKYIVARYQGNHVVWTLGGDGKYYDDLELKWKEIGRRVFNDIDHAPVTLHPHGRSFVGDLYAQEDWYDLMGYQSSHSNQEGTVNWINKGPVAKMWSKLKPMPYINLEPNYEEIGFRIDATDVRNASYWSIFANPIAGVTYGANGIWPWLQPGERILNHGDTDGVTGWRKSIEFPGSIQMGYLAEFVNQFDWWKLFPANEILESQPGEEKFNHWISVVKSADDKTIMVYIPENCDVKLFNPKGYEYSAQWFNPVTNKYTKADILQKEFEEVRRVNFDSGQAETVTIAKISNTIQFAHNFENDMIIVLKKK</sequence>
<dbReference type="KEGG" id="mcos:GM418_05550"/>
<dbReference type="InterPro" id="IPR025277">
    <property type="entry name" value="Apiosidase-like_cat_dom"/>
</dbReference>
<dbReference type="AlphaFoldDB" id="A0A6I6JLC8"/>
<organism evidence="3 4">
    <name type="scientific">Maribellus comscasis</name>
    <dbReference type="NCBI Taxonomy" id="2681766"/>
    <lineage>
        <taxon>Bacteria</taxon>
        <taxon>Pseudomonadati</taxon>
        <taxon>Bacteroidota</taxon>
        <taxon>Bacteroidia</taxon>
        <taxon>Marinilabiliales</taxon>
        <taxon>Prolixibacteraceae</taxon>
        <taxon>Maribellus</taxon>
    </lineage>
</organism>
<dbReference type="Pfam" id="PF16586">
    <property type="entry name" value="DUF5060"/>
    <property type="match status" value="1"/>
</dbReference>
<dbReference type="InterPro" id="IPR013783">
    <property type="entry name" value="Ig-like_fold"/>
</dbReference>
<dbReference type="InterPro" id="IPR032260">
    <property type="entry name" value="DUF5060"/>
</dbReference>
<dbReference type="Pfam" id="PF13204">
    <property type="entry name" value="Apiosidase"/>
    <property type="match status" value="1"/>
</dbReference>
<dbReference type="Proteomes" id="UP000428260">
    <property type="component" value="Chromosome"/>
</dbReference>
<dbReference type="SUPFAM" id="SSF51445">
    <property type="entry name" value="(Trans)glycosidases"/>
    <property type="match status" value="1"/>
</dbReference>
<evidence type="ECO:0000313" key="4">
    <source>
        <dbReference type="Proteomes" id="UP000428260"/>
    </source>
</evidence>
<dbReference type="PANTHER" id="PTHR37836">
    <property type="entry name" value="LMO1036 PROTEIN"/>
    <property type="match status" value="1"/>
</dbReference>
<evidence type="ECO:0000259" key="2">
    <source>
        <dbReference type="Pfam" id="PF16586"/>
    </source>
</evidence>
<dbReference type="EMBL" id="CP046401">
    <property type="protein sequence ID" value="QGY43141.1"/>
    <property type="molecule type" value="Genomic_DNA"/>
</dbReference>
<dbReference type="PANTHER" id="PTHR37836:SF2">
    <property type="entry name" value="DUF4038 DOMAIN-CONTAINING PROTEIN"/>
    <property type="match status" value="1"/>
</dbReference>
<accession>A0A6I6JLC8</accession>
<name>A0A6I6JLC8_9BACT</name>
<dbReference type="InterPro" id="IPR017853">
    <property type="entry name" value="GH"/>
</dbReference>
<dbReference type="Gene3D" id="2.60.40.10">
    <property type="entry name" value="Immunoglobulins"/>
    <property type="match status" value="1"/>
</dbReference>
<proteinExistence type="predicted"/>